<feature type="compositionally biased region" description="Polar residues" evidence="2">
    <location>
        <begin position="25"/>
        <end position="34"/>
    </location>
</feature>
<feature type="compositionally biased region" description="Polar residues" evidence="2">
    <location>
        <begin position="333"/>
        <end position="343"/>
    </location>
</feature>
<dbReference type="AlphaFoldDB" id="A0AAV8QC30"/>
<feature type="region of interest" description="Disordered" evidence="2">
    <location>
        <begin position="319"/>
        <end position="405"/>
    </location>
</feature>
<dbReference type="Pfam" id="PF13532">
    <property type="entry name" value="2OG-FeII_Oxy_2"/>
    <property type="match status" value="1"/>
</dbReference>
<dbReference type="PROSITE" id="PS51471">
    <property type="entry name" value="FE2OG_OXY"/>
    <property type="match status" value="1"/>
</dbReference>
<dbReference type="EMBL" id="JAQQAF010000001">
    <property type="protein sequence ID" value="KAJ8510921.1"/>
    <property type="molecule type" value="Genomic_DNA"/>
</dbReference>
<evidence type="ECO:0000313" key="5">
    <source>
        <dbReference type="Proteomes" id="UP001222027"/>
    </source>
</evidence>
<dbReference type="InterPro" id="IPR005123">
    <property type="entry name" value="Oxoglu/Fe-dep_dioxygenase_dom"/>
</dbReference>
<feature type="compositionally biased region" description="Polar residues" evidence="2">
    <location>
        <begin position="369"/>
        <end position="383"/>
    </location>
</feature>
<dbReference type="GO" id="GO:0032451">
    <property type="term" value="F:demethylase activity"/>
    <property type="evidence" value="ECO:0007669"/>
    <property type="project" value="InterPro"/>
</dbReference>
<dbReference type="GO" id="GO:0006402">
    <property type="term" value="P:mRNA catabolic process"/>
    <property type="evidence" value="ECO:0007669"/>
    <property type="project" value="InterPro"/>
</dbReference>
<evidence type="ECO:0000256" key="1">
    <source>
        <dbReference type="ARBA" id="ARBA00007879"/>
    </source>
</evidence>
<dbReference type="PANTHER" id="PTHR31447">
    <property type="entry name" value="HYDROXYPROLINE-RICH GLYCOPROTEIN FAMILY PROTEIN-RELATED"/>
    <property type="match status" value="1"/>
</dbReference>
<dbReference type="InterPro" id="IPR044842">
    <property type="entry name" value="ALKBH9B/ALKBH10B-like"/>
</dbReference>
<evidence type="ECO:0000259" key="3">
    <source>
        <dbReference type="PROSITE" id="PS51471"/>
    </source>
</evidence>
<dbReference type="Gene3D" id="2.60.120.590">
    <property type="entry name" value="Alpha-ketoglutarate-dependent dioxygenase AlkB-like"/>
    <property type="match status" value="1"/>
</dbReference>
<reference evidence="4 5" key="1">
    <citation type="submission" date="2022-12" db="EMBL/GenBank/DDBJ databases">
        <title>Chromosome-scale assembly of the Ensete ventricosum genome.</title>
        <authorList>
            <person name="Dussert Y."/>
            <person name="Stocks J."/>
            <person name="Wendawek A."/>
            <person name="Woldeyes F."/>
            <person name="Nichols R.A."/>
            <person name="Borrell J.S."/>
        </authorList>
    </citation>
    <scope>NUCLEOTIDE SEQUENCE [LARGE SCALE GENOMIC DNA]</scope>
    <source>
        <strain evidence="5">cv. Maze</strain>
        <tissue evidence="4">Seeds</tissue>
    </source>
</reference>
<keyword evidence="5" id="KW-1185">Reference proteome</keyword>
<dbReference type="Proteomes" id="UP001222027">
    <property type="component" value="Unassembled WGS sequence"/>
</dbReference>
<evidence type="ECO:0000256" key="2">
    <source>
        <dbReference type="SAM" id="MobiDB-lite"/>
    </source>
</evidence>
<dbReference type="InterPro" id="IPR037151">
    <property type="entry name" value="AlkB-like_sf"/>
</dbReference>
<name>A0AAV8QC30_ENSVE</name>
<feature type="domain" description="Fe2OG dioxygenase" evidence="3">
    <location>
        <begin position="207"/>
        <end position="304"/>
    </location>
</feature>
<organism evidence="4 5">
    <name type="scientific">Ensete ventricosum</name>
    <name type="common">Abyssinian banana</name>
    <name type="synonym">Musa ensete</name>
    <dbReference type="NCBI Taxonomy" id="4639"/>
    <lineage>
        <taxon>Eukaryota</taxon>
        <taxon>Viridiplantae</taxon>
        <taxon>Streptophyta</taxon>
        <taxon>Embryophyta</taxon>
        <taxon>Tracheophyta</taxon>
        <taxon>Spermatophyta</taxon>
        <taxon>Magnoliopsida</taxon>
        <taxon>Liliopsida</taxon>
        <taxon>Zingiberales</taxon>
        <taxon>Musaceae</taxon>
        <taxon>Ensete</taxon>
    </lineage>
</organism>
<evidence type="ECO:0000313" key="4">
    <source>
        <dbReference type="EMBL" id="KAJ8510921.1"/>
    </source>
</evidence>
<comment type="similarity">
    <text evidence="1">Belongs to the alkB family.</text>
</comment>
<dbReference type="GO" id="GO:0003729">
    <property type="term" value="F:mRNA binding"/>
    <property type="evidence" value="ECO:0007669"/>
    <property type="project" value="InterPro"/>
</dbReference>
<comment type="caution">
    <text evidence="4">The sequence shown here is derived from an EMBL/GenBank/DDBJ whole genome shotgun (WGS) entry which is preliminary data.</text>
</comment>
<feature type="region of interest" description="Disordered" evidence="2">
    <location>
        <begin position="1"/>
        <end position="73"/>
    </location>
</feature>
<gene>
    <name evidence="4" type="ORF">OPV22_001355</name>
</gene>
<accession>A0AAV8QC30</accession>
<protein>
    <recommendedName>
        <fullName evidence="3">Fe2OG dioxygenase domain-containing protein</fullName>
    </recommendedName>
</protein>
<feature type="compositionally biased region" description="Polar residues" evidence="2">
    <location>
        <begin position="390"/>
        <end position="405"/>
    </location>
</feature>
<dbReference type="SUPFAM" id="SSF51197">
    <property type="entry name" value="Clavaminate synthase-like"/>
    <property type="match status" value="1"/>
</dbReference>
<proteinExistence type="inferred from homology"/>
<dbReference type="InterPro" id="IPR027450">
    <property type="entry name" value="AlkB-like"/>
</dbReference>
<dbReference type="PANTHER" id="PTHR31447:SF1">
    <property type="entry name" value="OS06G0138200 PROTEIN"/>
    <property type="match status" value="1"/>
</dbReference>
<sequence length="405" mass="45082">MSGRNSSISGGHLAGKLNRLDVGSSPASRGQQARRQIRSIPEGGGGTADKSPGQLGCEEEGTSSNQRATLPREQRESIRLSLVKRKKDFKYTEKVNGKWINVLEGLELHAGVFSAVEQRRIVDCIYDFQEKGRKGMLRERTYSEPRKWMRGKGRVTIQFGCCYNYAVDKHGNPPGIIRDEEVDPIPPLLKLMIKRMVAWHVLPPTCIPDSCIVNIYDKHDCIPPHIDHHDFVRPFCTVSFLSECQILFGTELKVLGPGEFSGSTAIPLPVGSVLILNGNAADVAKHCVPAVPSKRISITFRKMDDSKLPYKFSSEPDLQNLEPLRCPPKAVPVQQNQGQSSSIPAAHNSKIHKHQNNQNQDVRDEQSKPIKSTINSPFETYQNDFPPLGSGSSARPNRTTRSFRQ</sequence>